<proteinExistence type="predicted"/>
<feature type="chain" id="PRO_5006646409" description="VCBS repeat-containing protein" evidence="1">
    <location>
        <begin position="20"/>
        <end position="98"/>
    </location>
</feature>
<dbReference type="STRING" id="1703779.AMJ83_10210"/>
<evidence type="ECO:0000313" key="2">
    <source>
        <dbReference type="EMBL" id="KPK62634.1"/>
    </source>
</evidence>
<accession>A0A0S8FRE1</accession>
<protein>
    <recommendedName>
        <fullName evidence="4">VCBS repeat-containing protein</fullName>
    </recommendedName>
</protein>
<name>A0A0S8FRE1_UNCW3</name>
<reference evidence="2 3" key="1">
    <citation type="journal article" date="2015" name="Microbiome">
        <title>Genomic resolution of linkages in carbon, nitrogen, and sulfur cycling among widespread estuary sediment bacteria.</title>
        <authorList>
            <person name="Baker B.J."/>
            <person name="Lazar C.S."/>
            <person name="Teske A.P."/>
            <person name="Dick G.J."/>
        </authorList>
    </citation>
    <scope>NUCLEOTIDE SEQUENCE [LARGE SCALE GENOMIC DNA]</scope>
    <source>
        <strain evidence="2">SM23_42</strain>
    </source>
</reference>
<feature type="signal peptide" evidence="1">
    <location>
        <begin position="1"/>
        <end position="19"/>
    </location>
</feature>
<gene>
    <name evidence="2" type="ORF">AMJ83_10210</name>
</gene>
<evidence type="ECO:0000256" key="1">
    <source>
        <dbReference type="SAM" id="SignalP"/>
    </source>
</evidence>
<dbReference type="Proteomes" id="UP000051373">
    <property type="component" value="Unassembled WGS sequence"/>
</dbReference>
<comment type="caution">
    <text evidence="2">The sequence shown here is derived from an EMBL/GenBank/DDBJ whole genome shotgun (WGS) entry which is preliminary data.</text>
</comment>
<organism evidence="2 3">
    <name type="scientific">candidate division WOR_3 bacterium SM23_42</name>
    <dbReference type="NCBI Taxonomy" id="1703779"/>
    <lineage>
        <taxon>Bacteria</taxon>
        <taxon>Bacteria division WOR-3</taxon>
    </lineage>
</organism>
<evidence type="ECO:0008006" key="4">
    <source>
        <dbReference type="Google" id="ProtNLM"/>
    </source>
</evidence>
<sequence length="98" mass="10466">MRITTLLLLIGLALSHAQAPLFENPVYLTAGGSAIDVGWYGSPFVYDWDGDAKKDLICGQFTSGNVRLYLNTGEHNDPSFSSFSYLLAGGAPIILPSG</sequence>
<evidence type="ECO:0000313" key="3">
    <source>
        <dbReference type="Proteomes" id="UP000051373"/>
    </source>
</evidence>
<dbReference type="AlphaFoldDB" id="A0A0S8FRE1"/>
<dbReference type="InterPro" id="IPR028994">
    <property type="entry name" value="Integrin_alpha_N"/>
</dbReference>
<keyword evidence="1" id="KW-0732">Signal</keyword>
<dbReference type="SUPFAM" id="SSF69318">
    <property type="entry name" value="Integrin alpha N-terminal domain"/>
    <property type="match status" value="1"/>
</dbReference>
<dbReference type="EMBL" id="LJUJ01000030">
    <property type="protein sequence ID" value="KPK62634.1"/>
    <property type="molecule type" value="Genomic_DNA"/>
</dbReference>